<protein>
    <recommendedName>
        <fullName evidence="5">Fatty acid hydroxylase superfamily protein</fullName>
    </recommendedName>
</protein>
<keyword evidence="2" id="KW-0812">Transmembrane</keyword>
<dbReference type="EMBL" id="CP037867">
    <property type="protein sequence ID" value="QBM29150.1"/>
    <property type="molecule type" value="Genomic_DNA"/>
</dbReference>
<accession>A0A4P6WZI4</accession>
<dbReference type="KEGG" id="hpse:HPF_15770"/>
<name>A0A4P6WZI4_HYDPS</name>
<gene>
    <name evidence="3" type="ORF">HPF_15770</name>
</gene>
<dbReference type="RefSeq" id="WP_243721594.1">
    <property type="nucleotide sequence ID" value="NZ_CP037867.1"/>
</dbReference>
<keyword evidence="2" id="KW-1133">Transmembrane helix</keyword>
<reference evidence="3 4" key="1">
    <citation type="submission" date="2019-03" db="EMBL/GenBank/DDBJ databases">
        <authorList>
            <person name="Sebastian G."/>
            <person name="Baumann P."/>
            <person name="Ruckert C."/>
            <person name="Kalinowski J."/>
            <person name="Nebel B."/>
            <person name="Takors R."/>
            <person name="Blombach B."/>
        </authorList>
    </citation>
    <scope>NUCLEOTIDE SEQUENCE [LARGE SCALE GENOMIC DNA]</scope>
    <source>
        <strain evidence="3 4">DSM 1084</strain>
    </source>
</reference>
<keyword evidence="4" id="KW-1185">Reference proteome</keyword>
<evidence type="ECO:0000256" key="2">
    <source>
        <dbReference type="SAM" id="Phobius"/>
    </source>
</evidence>
<dbReference type="Proteomes" id="UP000293912">
    <property type="component" value="Chromosome"/>
</dbReference>
<dbReference type="AlphaFoldDB" id="A0A4P6WZI4"/>
<organism evidence="3 4">
    <name type="scientific">Hydrogenophaga pseudoflava</name>
    <name type="common">Pseudomonas carboxydoflava</name>
    <dbReference type="NCBI Taxonomy" id="47421"/>
    <lineage>
        <taxon>Bacteria</taxon>
        <taxon>Pseudomonadati</taxon>
        <taxon>Pseudomonadota</taxon>
        <taxon>Betaproteobacteria</taxon>
        <taxon>Burkholderiales</taxon>
        <taxon>Comamonadaceae</taxon>
        <taxon>Hydrogenophaga</taxon>
    </lineage>
</organism>
<feature type="transmembrane region" description="Helical" evidence="2">
    <location>
        <begin position="32"/>
        <end position="52"/>
    </location>
</feature>
<evidence type="ECO:0000313" key="3">
    <source>
        <dbReference type="EMBL" id="QBM29150.1"/>
    </source>
</evidence>
<keyword evidence="2" id="KW-0472">Membrane</keyword>
<proteinExistence type="predicted"/>
<feature type="transmembrane region" description="Helical" evidence="2">
    <location>
        <begin position="58"/>
        <end position="76"/>
    </location>
</feature>
<feature type="region of interest" description="Disordered" evidence="1">
    <location>
        <begin position="237"/>
        <end position="280"/>
    </location>
</feature>
<evidence type="ECO:0000313" key="4">
    <source>
        <dbReference type="Proteomes" id="UP000293912"/>
    </source>
</evidence>
<evidence type="ECO:0000256" key="1">
    <source>
        <dbReference type="SAM" id="MobiDB-lite"/>
    </source>
</evidence>
<feature type="transmembrane region" description="Helical" evidence="2">
    <location>
        <begin position="118"/>
        <end position="138"/>
    </location>
</feature>
<evidence type="ECO:0008006" key="5">
    <source>
        <dbReference type="Google" id="ProtNLM"/>
    </source>
</evidence>
<sequence>MNREEEIVARSLSYRKQYVEDTPGWYRGELHLGFTLAFTIGVVWYCAAQLQNTTWQEWLFVVIPMFLFGNWAEWAGHRYLLHSPKSWIKPAYKRHVATHHQFFSHKTLDYNGHKEWRALLFPPFAPVLFVLAALPAALLIGNLWSANAGYIAMLTMASYFLMYEGLHTLSHLEHPILDRLPLVNTVRRMHVLHHNPDFMHTRNFNLTFPICDAVFGTSDLNKGLLGTLFNGMSDEARNEEDQAKLRAQQVDRTGQTNPAGKDAVGAATCEASGMQDARQG</sequence>